<feature type="binding site" evidence="5">
    <location>
        <position position="244"/>
    </location>
    <ligand>
        <name>FAD</name>
        <dbReference type="ChEBI" id="CHEBI:57692"/>
    </ligand>
</feature>
<comment type="cofactor">
    <cofactor evidence="1 5">
        <name>FAD</name>
        <dbReference type="ChEBI" id="CHEBI:57692"/>
    </cofactor>
</comment>
<dbReference type="PANTHER" id="PTHR11552">
    <property type="entry name" value="GLUCOSE-METHANOL-CHOLINE GMC OXIDOREDUCTASE"/>
    <property type="match status" value="1"/>
</dbReference>
<gene>
    <name evidence="8" type="ORF">BAU28_19365</name>
</gene>
<accession>A0A1J9U0C0</accession>
<protein>
    <submittedName>
        <fullName evidence="8">Oxidoreductase</fullName>
    </submittedName>
</protein>
<comment type="similarity">
    <text evidence="2">Belongs to the GMC oxidoreductase family.</text>
</comment>
<evidence type="ECO:0000256" key="3">
    <source>
        <dbReference type="ARBA" id="ARBA00022630"/>
    </source>
</evidence>
<dbReference type="Pfam" id="PF00732">
    <property type="entry name" value="GMC_oxred_N"/>
    <property type="match status" value="1"/>
</dbReference>
<evidence type="ECO:0000259" key="6">
    <source>
        <dbReference type="Pfam" id="PF00732"/>
    </source>
</evidence>
<dbReference type="InterPro" id="IPR036188">
    <property type="entry name" value="FAD/NAD-bd_sf"/>
</dbReference>
<keyword evidence="4 5" id="KW-0274">FAD</keyword>
<dbReference type="Pfam" id="PF05199">
    <property type="entry name" value="GMC_oxred_C"/>
    <property type="match status" value="1"/>
</dbReference>
<evidence type="ECO:0000256" key="1">
    <source>
        <dbReference type="ARBA" id="ARBA00001974"/>
    </source>
</evidence>
<dbReference type="PANTHER" id="PTHR11552:SF147">
    <property type="entry name" value="CHOLINE DEHYDROGENASE, MITOCHONDRIAL"/>
    <property type="match status" value="1"/>
</dbReference>
<comment type="caution">
    <text evidence="8">The sequence shown here is derived from an EMBL/GenBank/DDBJ whole genome shotgun (WGS) entry which is preliminary data.</text>
</comment>
<dbReference type="Gene3D" id="3.50.50.60">
    <property type="entry name" value="FAD/NAD(P)-binding domain"/>
    <property type="match status" value="1"/>
</dbReference>
<organism evidence="8 9">
    <name type="scientific">Bacillus paramycoides</name>
    <dbReference type="NCBI Taxonomy" id="2026194"/>
    <lineage>
        <taxon>Bacteria</taxon>
        <taxon>Bacillati</taxon>
        <taxon>Bacillota</taxon>
        <taxon>Bacilli</taxon>
        <taxon>Bacillales</taxon>
        <taxon>Bacillaceae</taxon>
        <taxon>Bacillus</taxon>
        <taxon>Bacillus cereus group</taxon>
    </lineage>
</organism>
<dbReference type="InterPro" id="IPR012132">
    <property type="entry name" value="GMC_OxRdtase"/>
</dbReference>
<dbReference type="GO" id="GO:0050660">
    <property type="term" value="F:flavin adenine dinucleotide binding"/>
    <property type="evidence" value="ECO:0007669"/>
    <property type="project" value="InterPro"/>
</dbReference>
<dbReference type="GeneID" id="87595220"/>
<dbReference type="AlphaFoldDB" id="A0A1J9U0C0"/>
<sequence length="581" mass="64051">MSKKNIFDYIVIGAGTAGGVIAKELTDDKCTSVLVLEAGTNMPNSSPSIVTAANLANENKLSFNALSKTEQNIGRQLKLSGGRLIGGGSQHNFMAAVRGSRDLYDAWAKSVDNNAWNYDSIRSLFIENETYTGMTQSPQERGNNGPIFIRQQNIPDQGLIQTLAQATSDVLGIPIVEDYNTGIRDCTFSKTQFIQQEIGNGKFVRSSTATGYLNENIVTQGNESNPDEFGIGRRKLVIFAKTTVDKILFKEKKGDRIAVGVQYVRDGVSQRSYARKGVIVSAGMFSSVILQRSGIGKPTDLAEAGILTLVENQNVGHNFQTQYFVGMGVEVETTRLLQVLSADPDQPATLGAFKKEKGPGGRRLQLIGLPLPFFLPIQDVFVNKWQFNPSKQSNIMSFAMADLNPKSKGKITVAHSDPEAYPSINFNPLENPDDLNFVVDQYIKTFNIMMKARELDPNGIYKVVYPPENIFNLTNEEEKRTLLADYAKATYTNFSHFGGQCKMGKSIEDGVVNESLNVFGTRNLKVADLSIAPILPDGNTSIPAQMIGLNAVRFIREDPFLYVVGDKEIKDYECKLIRNKK</sequence>
<dbReference type="PIRSF" id="PIRSF000137">
    <property type="entry name" value="Alcohol_oxidase"/>
    <property type="match status" value="1"/>
</dbReference>
<dbReference type="EMBL" id="MAOI01000140">
    <property type="protein sequence ID" value="OJD72152.1"/>
    <property type="molecule type" value="Genomic_DNA"/>
</dbReference>
<evidence type="ECO:0000256" key="4">
    <source>
        <dbReference type="ARBA" id="ARBA00022827"/>
    </source>
</evidence>
<feature type="domain" description="Glucose-methanol-choline oxidoreductase N-terminal" evidence="6">
    <location>
        <begin position="7"/>
        <end position="322"/>
    </location>
</feature>
<evidence type="ECO:0000313" key="8">
    <source>
        <dbReference type="EMBL" id="OJD72152.1"/>
    </source>
</evidence>
<evidence type="ECO:0000259" key="7">
    <source>
        <dbReference type="Pfam" id="PF05199"/>
    </source>
</evidence>
<evidence type="ECO:0000256" key="5">
    <source>
        <dbReference type="PIRSR" id="PIRSR000137-2"/>
    </source>
</evidence>
<dbReference type="RefSeq" id="WP_071721332.1">
    <property type="nucleotide sequence ID" value="NZ_CBCSHB010000018.1"/>
</dbReference>
<dbReference type="Proteomes" id="UP000182788">
    <property type="component" value="Unassembled WGS sequence"/>
</dbReference>
<keyword evidence="3" id="KW-0285">Flavoprotein</keyword>
<dbReference type="InterPro" id="IPR007867">
    <property type="entry name" value="GMC_OxRtase_C"/>
</dbReference>
<dbReference type="InterPro" id="IPR000172">
    <property type="entry name" value="GMC_OxRdtase_N"/>
</dbReference>
<evidence type="ECO:0000313" key="9">
    <source>
        <dbReference type="Proteomes" id="UP000182788"/>
    </source>
</evidence>
<dbReference type="GO" id="GO:0016614">
    <property type="term" value="F:oxidoreductase activity, acting on CH-OH group of donors"/>
    <property type="evidence" value="ECO:0007669"/>
    <property type="project" value="InterPro"/>
</dbReference>
<evidence type="ECO:0000256" key="2">
    <source>
        <dbReference type="ARBA" id="ARBA00010790"/>
    </source>
</evidence>
<dbReference type="SUPFAM" id="SSF51905">
    <property type="entry name" value="FAD/NAD(P)-binding domain"/>
    <property type="match status" value="1"/>
</dbReference>
<proteinExistence type="inferred from homology"/>
<reference evidence="8 9" key="1">
    <citation type="submission" date="2016-06" db="EMBL/GenBank/DDBJ databases">
        <title>First insights into the genetic diversity and population structure of in the Bacillus cereus group bacteria from diverse marine environments.</title>
        <authorList>
            <person name="Liu Y."/>
            <person name="Lai Q."/>
            <person name="Shao Z."/>
        </authorList>
    </citation>
    <scope>NUCLEOTIDE SEQUENCE [LARGE SCALE GENOMIC DNA]</scope>
    <source>
        <strain evidence="8 9">NH24A2</strain>
    </source>
</reference>
<feature type="domain" description="Glucose-methanol-choline oxidoreductase C-terminal" evidence="7">
    <location>
        <begin position="405"/>
        <end position="548"/>
    </location>
</feature>
<dbReference type="SUPFAM" id="SSF54373">
    <property type="entry name" value="FAD-linked reductases, C-terminal domain"/>
    <property type="match status" value="1"/>
</dbReference>
<name>A0A1J9U0C0_9BACI</name>
<dbReference type="Gene3D" id="3.30.560.10">
    <property type="entry name" value="Glucose Oxidase, domain 3"/>
    <property type="match status" value="1"/>
</dbReference>